<dbReference type="InterPro" id="IPR009081">
    <property type="entry name" value="PP-bd_ACP"/>
</dbReference>
<dbReference type="GO" id="GO:0016874">
    <property type="term" value="F:ligase activity"/>
    <property type="evidence" value="ECO:0007669"/>
    <property type="project" value="UniProtKB-KW"/>
</dbReference>
<dbReference type="STRING" id="578458.D8Q8D6"/>
<protein>
    <recommendedName>
        <fullName evidence="6">Carrier domain-containing protein</fullName>
    </recommendedName>
</protein>
<dbReference type="PROSITE" id="PS00455">
    <property type="entry name" value="AMP_BINDING"/>
    <property type="match status" value="1"/>
</dbReference>
<dbReference type="InterPro" id="IPR045851">
    <property type="entry name" value="AMP-bd_C_sf"/>
</dbReference>
<keyword evidence="1" id="KW-0596">Phosphopantetheine</keyword>
<organism evidence="8">
    <name type="scientific">Schizophyllum commune (strain H4-8 / FGSC 9210)</name>
    <name type="common">Split gill fungus</name>
    <dbReference type="NCBI Taxonomy" id="578458"/>
    <lineage>
        <taxon>Eukaryota</taxon>
        <taxon>Fungi</taxon>
        <taxon>Dikarya</taxon>
        <taxon>Basidiomycota</taxon>
        <taxon>Agaricomycotina</taxon>
        <taxon>Agaricomycetes</taxon>
        <taxon>Agaricomycetidae</taxon>
        <taxon>Agaricales</taxon>
        <taxon>Schizophyllaceae</taxon>
        <taxon>Schizophyllum</taxon>
    </lineage>
</organism>
<keyword evidence="4" id="KW-0511">Multifunctional enzyme</keyword>
<dbReference type="PANTHER" id="PTHR45527">
    <property type="entry name" value="NONRIBOSOMAL PEPTIDE SYNTHETASE"/>
    <property type="match status" value="1"/>
</dbReference>
<dbReference type="Pfam" id="PF00501">
    <property type="entry name" value="AMP-binding"/>
    <property type="match status" value="1"/>
</dbReference>
<evidence type="ECO:0000313" key="7">
    <source>
        <dbReference type="EMBL" id="EFI96581.1"/>
    </source>
</evidence>
<dbReference type="InterPro" id="IPR023213">
    <property type="entry name" value="CAT-like_dom_sf"/>
</dbReference>
<dbReference type="Gene3D" id="3.40.50.980">
    <property type="match status" value="2"/>
</dbReference>
<dbReference type="InterPro" id="IPR020845">
    <property type="entry name" value="AMP-binding_CS"/>
</dbReference>
<dbReference type="Gene3D" id="3.30.559.30">
    <property type="entry name" value="Nonribosomal peptide synthetase, condensation domain"/>
    <property type="match status" value="1"/>
</dbReference>
<accession>D8Q8D6</accession>
<dbReference type="Pfam" id="PF00550">
    <property type="entry name" value="PP-binding"/>
    <property type="match status" value="1"/>
</dbReference>
<evidence type="ECO:0000256" key="1">
    <source>
        <dbReference type="ARBA" id="ARBA00022450"/>
    </source>
</evidence>
<dbReference type="InParanoid" id="D8Q8D6"/>
<dbReference type="GO" id="GO:0031177">
    <property type="term" value="F:phosphopantetheine binding"/>
    <property type="evidence" value="ECO:0007669"/>
    <property type="project" value="InterPro"/>
</dbReference>
<dbReference type="Pfam" id="PF00668">
    <property type="entry name" value="Condensation"/>
    <property type="match status" value="1"/>
</dbReference>
<sequence length="1278" mass="141273">MSASAGDDLAGPALAFPPDFESDGRQPSTGTLSSSLPPKALTTTAAEELEALAVAALRILHYRCTSLENVDLTVIDAQGVRRARLNTTEDTTVQGALADARSSLATATRCDLEGQEVKLALSASIPLGPQQAIDMYWLVSQDSFEITYNTIVFHPETIHVLAQCYREAFEAVLRPSDVLVSHIPFEVAPVLLNRANVATTPPITPSYEGRVLRDAFRDAVTKYPNELALDDGTTSFTYSEVDLLTNAVAQKISEALASSTLHAGYIATCIPPSPLAILVILSIIKYGSAYVPLDIRLPESRLQWLVEDSGSSLLITVSDSPAFTPGVPRLDLTDFLSNAKSILTSPNPTMPAIRPTANDVAYIMYTSGSTGLPKGVRIRAPAVLSFAYDGEPQRVGPRTRVAQVNNLAWDGTVFDVWCTLLRGATLVSFSRYDVLDPAFLARLFHERNITATFLPTSQLRQILAHAPALFEGLESISFGGELLGWEHVRQLRKLNEGMRMYHVYGPTECCCYVVGYEIPPLEEIPARGVVPIGRALPPAQVLVLDPNQRLVPPGVQGELYIGGRQVGEGYLNRPAETAAAFVDLDVSGAGEGPSRFYRTASTGDLVKWLPTGVIQFERRLNAGQVKIRGQRLELAEVEAAIVRTGLVADAAVACVKEGDPYLVAFVVRDQASNKTTVSEKDVFVALKASVPAHMIPRFIYFLDTLPLNNSGKLDRRKIEALALEAHARGYEHHHAVEVDYDAPRTELERRICEAFQDILCLRAVGATSDFFDIGGHSLLAQRLKWRLTEQEQVELGLPDIFAGPTPRQLAARIESLLKDVSSSQAVSIADTVRALPERRRDLLSLGQLRIFNLDRLDGPEKSVCNSAHWLVLEGDLDVEVMARVVEDIGHRHEALRHIFVPTDDEPRLKIVDTVPSMEVIDVEPGLQGDALDDLLRYHATRHFEITTETSYRPILFRLTPRKHILLLSMHHIDTDGFSRDVHYKEVRELYSAYVDRREPNLPGLPIQYSDWAQFQRTPEYERFIAPQMEYWVNKLDGFVPLEIPLDFPRPSVVDHVGGLEVVDCQADLVHALDALCHAERATMFMVLVAALRCAAFARDGAADAAFPTTAACRNRAEVADLAGYFVNLLVYRIPMRAGVKFRDVLRMVRDDSLEGMAQQDAPYPRVMAELAARGTPVGTRPLRTIIGYHVLDAGYFEAGGIQASPIEVNMHAMRWDIEIFFNRREGAHRMWGEVNYRKDLYRKETMRAFAKSIQEILARAARDPDFEVVAGGQPMGGV</sequence>
<dbReference type="EMBL" id="GL377307">
    <property type="protein sequence ID" value="EFI96581.1"/>
    <property type="molecule type" value="Genomic_DNA"/>
</dbReference>
<dbReference type="SMART" id="SM00823">
    <property type="entry name" value="PKS_PP"/>
    <property type="match status" value="1"/>
</dbReference>
<dbReference type="GO" id="GO:0005737">
    <property type="term" value="C:cytoplasm"/>
    <property type="evidence" value="ECO:0007669"/>
    <property type="project" value="TreeGrafter"/>
</dbReference>
<dbReference type="GO" id="GO:0043041">
    <property type="term" value="P:amino acid activation for nonribosomal peptide biosynthetic process"/>
    <property type="evidence" value="ECO:0007669"/>
    <property type="project" value="TreeGrafter"/>
</dbReference>
<dbReference type="CDD" id="cd05930">
    <property type="entry name" value="A_NRPS"/>
    <property type="match status" value="1"/>
</dbReference>
<dbReference type="PROSITE" id="PS50075">
    <property type="entry name" value="CARRIER"/>
    <property type="match status" value="1"/>
</dbReference>
<dbReference type="Pfam" id="PF13193">
    <property type="entry name" value="AMP-binding_C"/>
    <property type="match status" value="1"/>
</dbReference>
<dbReference type="AlphaFoldDB" id="D8Q8D6"/>
<dbReference type="SUPFAM" id="SSF47336">
    <property type="entry name" value="ACP-like"/>
    <property type="match status" value="1"/>
</dbReference>
<gene>
    <name evidence="7" type="ORF">SCHCODRAFT_110050</name>
</gene>
<evidence type="ECO:0000313" key="8">
    <source>
        <dbReference type="Proteomes" id="UP000007431"/>
    </source>
</evidence>
<dbReference type="InterPro" id="IPR000873">
    <property type="entry name" value="AMP-dep_synth/lig_dom"/>
</dbReference>
<dbReference type="SUPFAM" id="SSF52777">
    <property type="entry name" value="CoA-dependent acyltransferases"/>
    <property type="match status" value="2"/>
</dbReference>
<dbReference type="Proteomes" id="UP000007431">
    <property type="component" value="Unassembled WGS sequence"/>
</dbReference>
<feature type="region of interest" description="Disordered" evidence="5">
    <location>
        <begin position="1"/>
        <end position="38"/>
    </location>
</feature>
<dbReference type="InterPro" id="IPR025110">
    <property type="entry name" value="AMP-bd_C"/>
</dbReference>
<dbReference type="VEuPathDB" id="FungiDB:SCHCODRAFT_02678737"/>
<evidence type="ECO:0000256" key="5">
    <source>
        <dbReference type="SAM" id="MobiDB-lite"/>
    </source>
</evidence>
<dbReference type="HOGENOM" id="CLU_000022_2_10_1"/>
<name>D8Q8D6_SCHCM</name>
<feature type="non-terminal residue" evidence="7">
    <location>
        <position position="1278"/>
    </location>
</feature>
<keyword evidence="8" id="KW-1185">Reference proteome</keyword>
<keyword evidence="2" id="KW-0597">Phosphoprotein</keyword>
<dbReference type="Gene3D" id="3.30.300.30">
    <property type="match status" value="1"/>
</dbReference>
<evidence type="ECO:0000256" key="2">
    <source>
        <dbReference type="ARBA" id="ARBA00022553"/>
    </source>
</evidence>
<evidence type="ECO:0000256" key="4">
    <source>
        <dbReference type="ARBA" id="ARBA00023268"/>
    </source>
</evidence>
<dbReference type="SUPFAM" id="SSF56801">
    <property type="entry name" value="Acetyl-CoA synthetase-like"/>
    <property type="match status" value="1"/>
</dbReference>
<evidence type="ECO:0000259" key="6">
    <source>
        <dbReference type="PROSITE" id="PS50075"/>
    </source>
</evidence>
<dbReference type="Gene3D" id="3.40.50.1820">
    <property type="entry name" value="alpha/beta hydrolase"/>
    <property type="match status" value="1"/>
</dbReference>
<feature type="compositionally biased region" description="Low complexity" evidence="5">
    <location>
        <begin position="27"/>
        <end position="38"/>
    </location>
</feature>
<evidence type="ECO:0000256" key="3">
    <source>
        <dbReference type="ARBA" id="ARBA00022598"/>
    </source>
</evidence>
<dbReference type="OMA" id="QIENLAW"/>
<dbReference type="Gene3D" id="2.30.38.10">
    <property type="entry name" value="Luciferase, Domain 3"/>
    <property type="match status" value="1"/>
</dbReference>
<dbReference type="GO" id="GO:0044550">
    <property type="term" value="P:secondary metabolite biosynthetic process"/>
    <property type="evidence" value="ECO:0007669"/>
    <property type="project" value="TreeGrafter"/>
</dbReference>
<proteinExistence type="predicted"/>
<feature type="domain" description="Carrier" evidence="6">
    <location>
        <begin position="742"/>
        <end position="817"/>
    </location>
</feature>
<dbReference type="eggNOG" id="KOG1178">
    <property type="taxonomic scope" value="Eukaryota"/>
</dbReference>
<dbReference type="Gene3D" id="3.30.559.10">
    <property type="entry name" value="Chloramphenicol acetyltransferase-like domain"/>
    <property type="match status" value="1"/>
</dbReference>
<dbReference type="InterPro" id="IPR020806">
    <property type="entry name" value="PKS_PP-bd"/>
</dbReference>
<dbReference type="InterPro" id="IPR036736">
    <property type="entry name" value="ACP-like_sf"/>
</dbReference>
<dbReference type="PANTHER" id="PTHR45527:SF1">
    <property type="entry name" value="FATTY ACID SYNTHASE"/>
    <property type="match status" value="1"/>
</dbReference>
<reference evidence="7 8" key="1">
    <citation type="journal article" date="2010" name="Nat. Biotechnol.">
        <title>Genome sequence of the model mushroom Schizophyllum commune.</title>
        <authorList>
            <person name="Ohm R.A."/>
            <person name="de Jong J.F."/>
            <person name="Lugones L.G."/>
            <person name="Aerts A."/>
            <person name="Kothe E."/>
            <person name="Stajich J.E."/>
            <person name="de Vries R.P."/>
            <person name="Record E."/>
            <person name="Levasseur A."/>
            <person name="Baker S.E."/>
            <person name="Bartholomew K.A."/>
            <person name="Coutinho P.M."/>
            <person name="Erdmann S."/>
            <person name="Fowler T.J."/>
            <person name="Gathman A.C."/>
            <person name="Lombard V."/>
            <person name="Henrissat B."/>
            <person name="Knabe N."/>
            <person name="Kuees U."/>
            <person name="Lilly W.W."/>
            <person name="Lindquist E."/>
            <person name="Lucas S."/>
            <person name="Magnuson J.K."/>
            <person name="Piumi F."/>
            <person name="Raudaskoski M."/>
            <person name="Salamov A."/>
            <person name="Schmutz J."/>
            <person name="Schwarze F.W.M.R."/>
            <person name="vanKuyk P.A."/>
            <person name="Horton J.S."/>
            <person name="Grigoriev I.V."/>
            <person name="Woesten H.A.B."/>
        </authorList>
    </citation>
    <scope>NUCLEOTIDE SEQUENCE [LARGE SCALE GENOMIC DNA]</scope>
    <source>
        <strain evidence="8">H4-8 / FGSC 9210</strain>
    </source>
</reference>
<dbReference type="InterPro" id="IPR029058">
    <property type="entry name" value="AB_hydrolase_fold"/>
</dbReference>
<dbReference type="InterPro" id="IPR001242">
    <property type="entry name" value="Condensation_dom"/>
</dbReference>
<keyword evidence="3" id="KW-0436">Ligase</keyword>